<dbReference type="EMBL" id="JAESVG020000002">
    <property type="protein sequence ID" value="KAG8630168.1"/>
    <property type="molecule type" value="Genomic_DNA"/>
</dbReference>
<dbReference type="AlphaFoldDB" id="A0A8K0L8P4"/>
<comment type="caution">
    <text evidence="2">The sequence shown here is derived from an EMBL/GenBank/DDBJ whole genome shotgun (WGS) entry which is preliminary data.</text>
</comment>
<keyword evidence="1" id="KW-1133">Transmembrane helix</keyword>
<dbReference type="OrthoDB" id="5394254at2759"/>
<reference evidence="2" key="1">
    <citation type="submission" date="2021-07" db="EMBL/GenBank/DDBJ databases">
        <title>Elsinoe batatas strain:CRI-CJ2 Genome sequencing and assembly.</title>
        <authorList>
            <person name="Huang L."/>
        </authorList>
    </citation>
    <scope>NUCLEOTIDE SEQUENCE</scope>
    <source>
        <strain evidence="2">CRI-CJ2</strain>
    </source>
</reference>
<evidence type="ECO:0000313" key="3">
    <source>
        <dbReference type="Proteomes" id="UP000809789"/>
    </source>
</evidence>
<keyword evidence="1" id="KW-0472">Membrane</keyword>
<gene>
    <name evidence="2" type="ORF">KVT40_001787</name>
</gene>
<keyword evidence="3" id="KW-1185">Reference proteome</keyword>
<evidence type="ECO:0000313" key="2">
    <source>
        <dbReference type="EMBL" id="KAG8630168.1"/>
    </source>
</evidence>
<keyword evidence="1" id="KW-0812">Transmembrane</keyword>
<feature type="transmembrane region" description="Helical" evidence="1">
    <location>
        <begin position="146"/>
        <end position="173"/>
    </location>
</feature>
<name>A0A8K0L8P4_9PEZI</name>
<feature type="transmembrane region" description="Helical" evidence="1">
    <location>
        <begin position="105"/>
        <end position="126"/>
    </location>
</feature>
<accession>A0A8K0L8P4</accession>
<organism evidence="2 3">
    <name type="scientific">Elsinoe batatas</name>
    <dbReference type="NCBI Taxonomy" id="2601811"/>
    <lineage>
        <taxon>Eukaryota</taxon>
        <taxon>Fungi</taxon>
        <taxon>Dikarya</taxon>
        <taxon>Ascomycota</taxon>
        <taxon>Pezizomycotina</taxon>
        <taxon>Dothideomycetes</taxon>
        <taxon>Dothideomycetidae</taxon>
        <taxon>Myriangiales</taxon>
        <taxon>Elsinoaceae</taxon>
        <taxon>Elsinoe</taxon>
    </lineage>
</organism>
<protein>
    <submittedName>
        <fullName evidence="2">Uncharacterized protein</fullName>
    </submittedName>
</protein>
<sequence>MSHLPFLTVNPEDTKVNGGTIGADTTFGAHTTMPTVTASDLAASDIRAMTSKTGRSRSRIPDYVAFPLAVIITLGTSAGLYSAAAELTGHELATVSRRIDEPLQIGALVGWRVLELLVSWFAGFDYWDTASLFLLTNSPYYVLLPIFYSISPVSILLSLSIDLFSTVLPFFLLRSLNDYNDSVPSQSLTTSSTRLYIGLFSTIIYATTLYTSLQTFLPSYIIGNFDLIRTVEAAHALSLPILATACLPLGNAAKDFLFNPSTYNSRGTRVEEFDPQTATLGETFAWNVGLSGWGLREDVLVGRTVMLILLTIGNSLAKIWGTVEGAEILGAVGWGSVFAAAHGLAGVGIGYVGDV</sequence>
<proteinExistence type="predicted"/>
<dbReference type="Proteomes" id="UP000809789">
    <property type="component" value="Unassembled WGS sequence"/>
</dbReference>
<feature type="transmembrane region" description="Helical" evidence="1">
    <location>
        <begin position="300"/>
        <end position="317"/>
    </location>
</feature>
<feature type="transmembrane region" description="Helical" evidence="1">
    <location>
        <begin position="63"/>
        <end position="84"/>
    </location>
</feature>
<evidence type="ECO:0000256" key="1">
    <source>
        <dbReference type="SAM" id="Phobius"/>
    </source>
</evidence>
<feature type="transmembrane region" description="Helical" evidence="1">
    <location>
        <begin position="329"/>
        <end position="352"/>
    </location>
</feature>
<feature type="transmembrane region" description="Helical" evidence="1">
    <location>
        <begin position="194"/>
        <end position="213"/>
    </location>
</feature>